<organism evidence="3 4">
    <name type="scientific">Gekko japonicus</name>
    <name type="common">Schlegel's Japanese gecko</name>
    <dbReference type="NCBI Taxonomy" id="146911"/>
    <lineage>
        <taxon>Eukaryota</taxon>
        <taxon>Metazoa</taxon>
        <taxon>Chordata</taxon>
        <taxon>Craniata</taxon>
        <taxon>Vertebrata</taxon>
        <taxon>Euteleostomi</taxon>
        <taxon>Lepidosauria</taxon>
        <taxon>Squamata</taxon>
        <taxon>Bifurcata</taxon>
        <taxon>Gekkota</taxon>
        <taxon>Gekkonidae</taxon>
        <taxon>Gekkoninae</taxon>
        <taxon>Gekko</taxon>
    </lineage>
</organism>
<feature type="compositionally biased region" description="Low complexity" evidence="1">
    <location>
        <begin position="335"/>
        <end position="347"/>
    </location>
</feature>
<feature type="domain" description="Rho-GAP" evidence="2">
    <location>
        <begin position="58"/>
        <end position="247"/>
    </location>
</feature>
<feature type="region of interest" description="Disordered" evidence="1">
    <location>
        <begin position="314"/>
        <end position="347"/>
    </location>
</feature>
<feature type="compositionally biased region" description="Basic and acidic residues" evidence="1">
    <location>
        <begin position="394"/>
        <end position="412"/>
    </location>
</feature>
<evidence type="ECO:0000313" key="4">
    <source>
        <dbReference type="RefSeq" id="XP_015273466.1"/>
    </source>
</evidence>
<keyword evidence="3" id="KW-1185">Reference proteome</keyword>
<dbReference type="InterPro" id="IPR008936">
    <property type="entry name" value="Rho_GTPase_activation_prot"/>
</dbReference>
<protein>
    <submittedName>
        <fullName evidence="4">Protein FAM13A-like</fullName>
    </submittedName>
</protein>
<reference evidence="4" key="1">
    <citation type="submission" date="2025-08" db="UniProtKB">
        <authorList>
            <consortium name="RefSeq"/>
        </authorList>
    </citation>
    <scope>IDENTIFICATION</scope>
</reference>
<dbReference type="GeneID" id="107116111"/>
<dbReference type="PANTHER" id="PTHR15904:SF18">
    <property type="entry name" value="PROTEIN FAM13A"/>
    <property type="match status" value="1"/>
</dbReference>
<proteinExistence type="predicted"/>
<dbReference type="InterPro" id="IPR039102">
    <property type="entry name" value="FAM13"/>
</dbReference>
<dbReference type="RefSeq" id="XP_015273466.1">
    <property type="nucleotide sequence ID" value="XM_015417980.1"/>
</dbReference>
<dbReference type="InterPro" id="IPR000198">
    <property type="entry name" value="RhoGAP_dom"/>
</dbReference>
<sequence>MQPPVVAVTDCSLFLCSFKQSKSAVRLKEDVKKLAAAAAAAPPLSRRRATSWRRVFGVGLAELQQQGLSRDGVPTLVWEIVEYLTRHGLASEGLFRVNGNLKTVEHLRAKYENGEAVELPAEGDVSSAASLLKLFLRELPDGVITSALHPKFIQLYQDKQNAGQNTSALRELLSQLPEAHYSLLKYLCQFLRRVAEHHTENRMTVSNLATVFGPNCFHVSSGFDGMKEQEICNKIMAQMLEDYTTLFEWQLTKEETEKHPCEELAKIILVKFCRACCKGWNLKYVDYSAAQDFRQIAFTPIIKNEMSASIELDMSDGEGNTIPDGTEPDKEETPPETSASVPVTTTPPVYMPVGGAIPKKSTATLFLTPKDLAYPPRHEGRTSWNQVDAEAVRESYSHLGESLRDSLHDRAGDGSPGSPSRAVPTLVGDQPVKDQKRPGVPRGGDIGTTRDD</sequence>
<accession>A0ABM1KIC9</accession>
<dbReference type="Proteomes" id="UP000694871">
    <property type="component" value="Unplaced"/>
</dbReference>
<name>A0ABM1KIC9_GEKJA</name>
<dbReference type="Gene3D" id="1.10.555.10">
    <property type="entry name" value="Rho GTPase activation protein"/>
    <property type="match status" value="1"/>
</dbReference>
<gene>
    <name evidence="4" type="primary">LOC107116111</name>
</gene>
<evidence type="ECO:0000313" key="3">
    <source>
        <dbReference type="Proteomes" id="UP000694871"/>
    </source>
</evidence>
<dbReference type="PANTHER" id="PTHR15904">
    <property type="entry name" value="FAM13"/>
    <property type="match status" value="1"/>
</dbReference>
<dbReference type="PROSITE" id="PS50238">
    <property type="entry name" value="RHOGAP"/>
    <property type="match status" value="1"/>
</dbReference>
<evidence type="ECO:0000259" key="2">
    <source>
        <dbReference type="PROSITE" id="PS50238"/>
    </source>
</evidence>
<feature type="region of interest" description="Disordered" evidence="1">
    <location>
        <begin position="394"/>
        <end position="452"/>
    </location>
</feature>
<evidence type="ECO:0000256" key="1">
    <source>
        <dbReference type="SAM" id="MobiDB-lite"/>
    </source>
</evidence>
<dbReference type="Pfam" id="PF00620">
    <property type="entry name" value="RhoGAP"/>
    <property type="match status" value="1"/>
</dbReference>
<dbReference type="SMART" id="SM00324">
    <property type="entry name" value="RhoGAP"/>
    <property type="match status" value="1"/>
</dbReference>
<dbReference type="SUPFAM" id="SSF48350">
    <property type="entry name" value="GTPase activation domain, GAP"/>
    <property type="match status" value="1"/>
</dbReference>